<proteinExistence type="predicted"/>
<dbReference type="Pfam" id="PF20046">
    <property type="entry name" value="DUF6448"/>
    <property type="match status" value="1"/>
</dbReference>
<accession>A0A284VJX9</accession>
<protein>
    <submittedName>
        <fullName evidence="1">Uncharacterized protein</fullName>
    </submittedName>
</protein>
<name>A0A284VJX9_9EURY</name>
<evidence type="ECO:0000313" key="1">
    <source>
        <dbReference type="EMBL" id="SNQ59565.1"/>
    </source>
</evidence>
<reference evidence="2" key="1">
    <citation type="submission" date="2017-06" db="EMBL/GenBank/DDBJ databases">
        <authorList>
            <person name="Cremers G."/>
        </authorList>
    </citation>
    <scope>NUCLEOTIDE SEQUENCE [LARGE SCALE GENOMIC DNA]</scope>
</reference>
<dbReference type="AlphaFoldDB" id="A0A284VJX9"/>
<dbReference type="InterPro" id="IPR045613">
    <property type="entry name" value="DUF6448"/>
</dbReference>
<gene>
    <name evidence="1" type="ORF">MNV_1230006</name>
</gene>
<dbReference type="Proteomes" id="UP000218615">
    <property type="component" value="Unassembled WGS sequence"/>
</dbReference>
<dbReference type="OrthoDB" id="146833at2157"/>
<dbReference type="EMBL" id="FZMP01000028">
    <property type="protein sequence ID" value="SNQ59565.1"/>
    <property type="molecule type" value="Genomic_DNA"/>
</dbReference>
<keyword evidence="2" id="KW-1185">Reference proteome</keyword>
<evidence type="ECO:0000313" key="2">
    <source>
        <dbReference type="Proteomes" id="UP000218615"/>
    </source>
</evidence>
<dbReference type="RefSeq" id="WP_179293771.1">
    <property type="nucleotide sequence ID" value="NZ_FZMP01000028.1"/>
</dbReference>
<sequence length="180" mass="20206">MPPHCDTMNGPVVKAAKEALEREDVNIILPWAPKEAEDEISRAFDKTISVRKLGDKAGELADYWFFETIVRLHREGEGAPYTGIKPAGLDEGPVVPRAEKAIERGDAKEVVEFLSRTVGDEVQKRLEHAMSLKDYNKDDVEAAREYTEAMLEFILYSHKLYVCMTSPGRHGGEGGHKHQQ</sequence>
<organism evidence="1 2">
    <name type="scientific">Candidatus Methanoperedens nitratireducens</name>
    <dbReference type="NCBI Taxonomy" id="1392998"/>
    <lineage>
        <taxon>Archaea</taxon>
        <taxon>Methanobacteriati</taxon>
        <taxon>Methanobacteriota</taxon>
        <taxon>Stenosarchaea group</taxon>
        <taxon>Methanomicrobia</taxon>
        <taxon>Methanosarcinales</taxon>
        <taxon>ANME-2 cluster</taxon>
        <taxon>Candidatus Methanoperedentaceae</taxon>
        <taxon>Candidatus Methanoperedens</taxon>
    </lineage>
</organism>